<sequence length="148" mass="16101">MIVSFHLLCCLCGLVLYGYFRYCDPMTSSNRPIHSADQLMPYFIAITLGHLPGIPGLCICGIFSASLSTVSSAINSLASVATEDFIRPLFPKINVTSFHAKIMKDPPCMGLLHTKSYVVSKRPPAGVVWKFGEELPAHVSCSSSDRCS</sequence>
<keyword evidence="7" id="KW-0915">Sodium</keyword>
<dbReference type="PANTHER" id="PTHR42985">
    <property type="entry name" value="SODIUM-COUPLED MONOCARBOXYLATE TRANSPORTER"/>
    <property type="match status" value="1"/>
</dbReference>
<dbReference type="GO" id="GO:0015293">
    <property type="term" value="F:symporter activity"/>
    <property type="evidence" value="ECO:0007669"/>
    <property type="project" value="TreeGrafter"/>
</dbReference>
<evidence type="ECO:0000313" key="12">
    <source>
        <dbReference type="EMBL" id="GBL54209.1"/>
    </source>
</evidence>
<dbReference type="GO" id="GO:0005886">
    <property type="term" value="C:plasma membrane"/>
    <property type="evidence" value="ECO:0007669"/>
    <property type="project" value="UniProtKB-SubCell"/>
</dbReference>
<evidence type="ECO:0000313" key="13">
    <source>
        <dbReference type="Proteomes" id="UP000499080"/>
    </source>
</evidence>
<evidence type="ECO:0000256" key="9">
    <source>
        <dbReference type="ARBA" id="ARBA00023136"/>
    </source>
</evidence>
<keyword evidence="6 11" id="KW-1133">Transmembrane helix</keyword>
<comment type="subcellular location">
    <subcellularLocation>
        <location evidence="1">Cell membrane</location>
        <topology evidence="1">Multi-pass membrane protein</topology>
    </subcellularLocation>
</comment>
<accession>A0A4Y1ZLC0</accession>
<dbReference type="InterPro" id="IPR051163">
    <property type="entry name" value="Sodium:Solute_Symporter_SSF"/>
</dbReference>
<comment type="similarity">
    <text evidence="2">Belongs to the sodium:solute symporter (SSF) (TC 2.A.21) family.</text>
</comment>
<keyword evidence="9 11" id="KW-0472">Membrane</keyword>
<dbReference type="PANTHER" id="PTHR42985:SF40">
    <property type="entry name" value="LD47995P-RELATED"/>
    <property type="match status" value="1"/>
</dbReference>
<name>A0A4Y1ZLC0_ARAVE</name>
<dbReference type="Gene3D" id="1.20.1730.10">
    <property type="entry name" value="Sodium/glucose cotransporter"/>
    <property type="match status" value="1"/>
</dbReference>
<evidence type="ECO:0000256" key="7">
    <source>
        <dbReference type="ARBA" id="ARBA00023053"/>
    </source>
</evidence>
<evidence type="ECO:0000256" key="1">
    <source>
        <dbReference type="ARBA" id="ARBA00004651"/>
    </source>
</evidence>
<keyword evidence="13" id="KW-1185">Reference proteome</keyword>
<evidence type="ECO:0000256" key="11">
    <source>
        <dbReference type="SAM" id="Phobius"/>
    </source>
</evidence>
<evidence type="ECO:0000256" key="4">
    <source>
        <dbReference type="ARBA" id="ARBA00022475"/>
    </source>
</evidence>
<comment type="caution">
    <text evidence="12">The sequence shown here is derived from an EMBL/GenBank/DDBJ whole genome shotgun (WGS) entry which is preliminary data.</text>
</comment>
<dbReference type="OrthoDB" id="6508424at2759"/>
<evidence type="ECO:0000256" key="2">
    <source>
        <dbReference type="ARBA" id="ARBA00006434"/>
    </source>
</evidence>
<dbReference type="Proteomes" id="UP000499080">
    <property type="component" value="Unassembled WGS sequence"/>
</dbReference>
<keyword evidence="10" id="KW-0739">Sodium transport</keyword>
<dbReference type="InterPro" id="IPR001734">
    <property type="entry name" value="Na/solute_symporter"/>
</dbReference>
<dbReference type="GO" id="GO:0006814">
    <property type="term" value="P:sodium ion transport"/>
    <property type="evidence" value="ECO:0007669"/>
    <property type="project" value="UniProtKB-KW"/>
</dbReference>
<dbReference type="InterPro" id="IPR038377">
    <property type="entry name" value="Na/Glc_symporter_sf"/>
</dbReference>
<reference evidence="12 13" key="1">
    <citation type="journal article" date="2019" name="Sci. Rep.">
        <title>Orb-weaving spider Araneus ventricosus genome elucidates the spidroin gene catalogue.</title>
        <authorList>
            <person name="Kono N."/>
            <person name="Nakamura H."/>
            <person name="Ohtoshi R."/>
            <person name="Moran D.A.P."/>
            <person name="Shinohara A."/>
            <person name="Yoshida Y."/>
            <person name="Fujiwara M."/>
            <person name="Mori M."/>
            <person name="Tomita M."/>
            <person name="Arakawa K."/>
        </authorList>
    </citation>
    <scope>NUCLEOTIDE SEQUENCE [LARGE SCALE GENOMIC DNA]</scope>
</reference>
<gene>
    <name evidence="12" type="ORF">AVEN_177841_1</name>
</gene>
<keyword evidence="3" id="KW-0813">Transport</keyword>
<dbReference type="AlphaFoldDB" id="A0A4Y1ZLC0"/>
<evidence type="ECO:0000256" key="6">
    <source>
        <dbReference type="ARBA" id="ARBA00022989"/>
    </source>
</evidence>
<proteinExistence type="inferred from homology"/>
<keyword evidence="4" id="KW-1003">Cell membrane</keyword>
<dbReference type="EMBL" id="BGPR01075232">
    <property type="protein sequence ID" value="GBL54209.1"/>
    <property type="molecule type" value="Genomic_DNA"/>
</dbReference>
<evidence type="ECO:0000256" key="10">
    <source>
        <dbReference type="ARBA" id="ARBA00023201"/>
    </source>
</evidence>
<keyword evidence="5 11" id="KW-0812">Transmembrane</keyword>
<evidence type="ECO:0008006" key="14">
    <source>
        <dbReference type="Google" id="ProtNLM"/>
    </source>
</evidence>
<feature type="transmembrane region" description="Helical" evidence="11">
    <location>
        <begin position="39"/>
        <end position="63"/>
    </location>
</feature>
<dbReference type="PROSITE" id="PS50283">
    <property type="entry name" value="NA_SOLUT_SYMP_3"/>
    <property type="match status" value="1"/>
</dbReference>
<keyword evidence="8" id="KW-0406">Ion transport</keyword>
<evidence type="ECO:0000256" key="5">
    <source>
        <dbReference type="ARBA" id="ARBA00022692"/>
    </source>
</evidence>
<evidence type="ECO:0000256" key="8">
    <source>
        <dbReference type="ARBA" id="ARBA00023065"/>
    </source>
</evidence>
<protein>
    <recommendedName>
        <fullName evidence="14">Sodium-coupled monocarboxylate transporter 1</fullName>
    </recommendedName>
</protein>
<evidence type="ECO:0000256" key="3">
    <source>
        <dbReference type="ARBA" id="ARBA00022448"/>
    </source>
</evidence>
<organism evidence="12 13">
    <name type="scientific">Araneus ventricosus</name>
    <name type="common">Orbweaver spider</name>
    <name type="synonym">Epeira ventricosa</name>
    <dbReference type="NCBI Taxonomy" id="182803"/>
    <lineage>
        <taxon>Eukaryota</taxon>
        <taxon>Metazoa</taxon>
        <taxon>Ecdysozoa</taxon>
        <taxon>Arthropoda</taxon>
        <taxon>Chelicerata</taxon>
        <taxon>Arachnida</taxon>
        <taxon>Araneae</taxon>
        <taxon>Araneomorphae</taxon>
        <taxon>Entelegynae</taxon>
        <taxon>Araneoidea</taxon>
        <taxon>Araneidae</taxon>
        <taxon>Araneus</taxon>
    </lineage>
</organism>